<gene>
    <name evidence="1" type="ORF">EDD76_106127</name>
</gene>
<organism evidence="1 2">
    <name type="scientific">Kineothrix alysoides</name>
    <dbReference type="NCBI Taxonomy" id="1469948"/>
    <lineage>
        <taxon>Bacteria</taxon>
        <taxon>Bacillati</taxon>
        <taxon>Bacillota</taxon>
        <taxon>Clostridia</taxon>
        <taxon>Lachnospirales</taxon>
        <taxon>Lachnospiraceae</taxon>
        <taxon>Kineothrix</taxon>
    </lineage>
</organism>
<reference evidence="1 2" key="1">
    <citation type="submission" date="2019-03" db="EMBL/GenBank/DDBJ databases">
        <title>Genomic Encyclopedia of Type Strains, Phase IV (KMG-IV): sequencing the most valuable type-strain genomes for metagenomic binning, comparative biology and taxonomic classification.</title>
        <authorList>
            <person name="Goeker M."/>
        </authorList>
    </citation>
    <scope>NUCLEOTIDE SEQUENCE [LARGE SCALE GENOMIC DNA]</scope>
    <source>
        <strain evidence="1 2">DSM 100556</strain>
    </source>
</reference>
<comment type="caution">
    <text evidence="1">The sequence shown here is derived from an EMBL/GenBank/DDBJ whole genome shotgun (WGS) entry which is preliminary data.</text>
</comment>
<accession>A0A4R1QZP2</accession>
<evidence type="ECO:0000313" key="2">
    <source>
        <dbReference type="Proteomes" id="UP000295718"/>
    </source>
</evidence>
<keyword evidence="2" id="KW-1185">Reference proteome</keyword>
<dbReference type="Proteomes" id="UP000295718">
    <property type="component" value="Unassembled WGS sequence"/>
</dbReference>
<dbReference type="STRING" id="1469948.GCA_000732725_01363"/>
<dbReference type="AlphaFoldDB" id="A0A4R1QZP2"/>
<proteinExistence type="predicted"/>
<dbReference type="EMBL" id="SLUO01000006">
    <property type="protein sequence ID" value="TCL58474.1"/>
    <property type="molecule type" value="Genomic_DNA"/>
</dbReference>
<dbReference type="RefSeq" id="WP_031390083.1">
    <property type="nucleotide sequence ID" value="NZ_JPNB01000001.1"/>
</dbReference>
<evidence type="ECO:0000313" key="1">
    <source>
        <dbReference type="EMBL" id="TCL58474.1"/>
    </source>
</evidence>
<protein>
    <submittedName>
        <fullName evidence="1">Uncharacterized protein</fullName>
    </submittedName>
</protein>
<name>A0A4R1QZP2_9FIRM</name>
<dbReference type="OrthoDB" id="2085859at2"/>
<sequence length="100" mass="11535">MKFYKNLYVGETIKNPNKVKWKLRLGSIQPMVYVIALSKGRDQLDIYHSGFLRQKYYRKHPPYIIGISGGYDEAVDIVVKIAQEALQISGSPDIKKFLFP</sequence>